<dbReference type="EMBL" id="ML738376">
    <property type="protein sequence ID" value="KAE8308874.1"/>
    <property type="molecule type" value="Genomic_DNA"/>
</dbReference>
<evidence type="ECO:0000313" key="3">
    <source>
        <dbReference type="Proteomes" id="UP000325433"/>
    </source>
</evidence>
<accession>A0A5N6VJY8</accession>
<evidence type="ECO:0000256" key="1">
    <source>
        <dbReference type="SAM" id="Phobius"/>
    </source>
</evidence>
<keyword evidence="1" id="KW-0472">Membrane</keyword>
<name>A0A5N6VJY8_9EURO</name>
<organism evidence="2 3">
    <name type="scientific">Aspergillus transmontanensis</name>
    <dbReference type="NCBI Taxonomy" id="1034304"/>
    <lineage>
        <taxon>Eukaryota</taxon>
        <taxon>Fungi</taxon>
        <taxon>Dikarya</taxon>
        <taxon>Ascomycota</taxon>
        <taxon>Pezizomycotina</taxon>
        <taxon>Eurotiomycetes</taxon>
        <taxon>Eurotiomycetidae</taxon>
        <taxon>Eurotiales</taxon>
        <taxon>Aspergillaceae</taxon>
        <taxon>Aspergillus</taxon>
        <taxon>Aspergillus subgen. Circumdati</taxon>
    </lineage>
</organism>
<dbReference type="Proteomes" id="UP000325433">
    <property type="component" value="Unassembled WGS sequence"/>
</dbReference>
<feature type="transmembrane region" description="Helical" evidence="1">
    <location>
        <begin position="38"/>
        <end position="56"/>
    </location>
</feature>
<gene>
    <name evidence="2" type="ORF">BDV41DRAFT_550026</name>
</gene>
<keyword evidence="1" id="KW-0812">Transmembrane</keyword>
<keyword evidence="1" id="KW-1133">Transmembrane helix</keyword>
<evidence type="ECO:0000313" key="2">
    <source>
        <dbReference type="EMBL" id="KAE8308874.1"/>
    </source>
</evidence>
<sequence length="117" mass="12864">MIYPPLIYPHLQYTGHKISPVQPDCIRLAYNIYSGKPAAVVFVIIFALQTTAYVPMADGLWRNGRRGESIAAKSSVLRIASQGSKSRYWWEDLGVSTAAYTISLIASNVLSSLTTVV</sequence>
<reference evidence="3" key="1">
    <citation type="submission" date="2019-04" db="EMBL/GenBank/DDBJ databases">
        <title>Friends and foes A comparative genomics studyof 23 Aspergillus species from section Flavi.</title>
        <authorList>
            <consortium name="DOE Joint Genome Institute"/>
            <person name="Kjaerbolling I."/>
            <person name="Vesth T."/>
            <person name="Frisvad J.C."/>
            <person name="Nybo J.L."/>
            <person name="Theobald S."/>
            <person name="Kildgaard S."/>
            <person name="Isbrandt T."/>
            <person name="Kuo A."/>
            <person name="Sato A."/>
            <person name="Lyhne E.K."/>
            <person name="Kogle M.E."/>
            <person name="Wiebenga A."/>
            <person name="Kun R.S."/>
            <person name="Lubbers R.J."/>
            <person name="Makela M.R."/>
            <person name="Barry K."/>
            <person name="Chovatia M."/>
            <person name="Clum A."/>
            <person name="Daum C."/>
            <person name="Haridas S."/>
            <person name="He G."/>
            <person name="LaButti K."/>
            <person name="Lipzen A."/>
            <person name="Mondo S."/>
            <person name="Riley R."/>
            <person name="Salamov A."/>
            <person name="Simmons B.A."/>
            <person name="Magnuson J.K."/>
            <person name="Henrissat B."/>
            <person name="Mortensen U.H."/>
            <person name="Larsen T.O."/>
            <person name="Devries R.P."/>
            <person name="Grigoriev I.V."/>
            <person name="Machida M."/>
            <person name="Baker S.E."/>
            <person name="Andersen M.R."/>
        </authorList>
    </citation>
    <scope>NUCLEOTIDE SEQUENCE [LARGE SCALE GENOMIC DNA]</scope>
    <source>
        <strain evidence="3">CBS 130015</strain>
    </source>
</reference>
<keyword evidence="3" id="KW-1185">Reference proteome</keyword>
<protein>
    <submittedName>
        <fullName evidence="2">Uncharacterized protein</fullName>
    </submittedName>
</protein>
<proteinExistence type="predicted"/>
<dbReference type="AlphaFoldDB" id="A0A5N6VJY8"/>